<reference evidence="17 18" key="1">
    <citation type="submission" date="2013-03" db="EMBL/GenBank/DDBJ databases">
        <authorList>
            <person name="Warren W."/>
            <person name="Wilson R.K."/>
        </authorList>
    </citation>
    <scope>NUCLEOTIDE SEQUENCE</scope>
</reference>
<dbReference type="GO" id="GO:0035242">
    <property type="term" value="F:protein-arginine omega-N asymmetric methyltransferase activity"/>
    <property type="evidence" value="ECO:0007669"/>
    <property type="project" value="UniProtKB-EC"/>
</dbReference>
<protein>
    <recommendedName>
        <fullName evidence="4">Protein arginine N-methyltransferase 2</fullName>
        <ecNumber evidence="3">2.1.1.319</ecNumber>
    </recommendedName>
    <alternativeName>
        <fullName evidence="12">Histone-arginine N-methyltransferase PRMT2</fullName>
    </alternativeName>
</protein>
<evidence type="ECO:0000256" key="10">
    <source>
        <dbReference type="ARBA" id="ARBA00023242"/>
    </source>
</evidence>
<name>A0A2K5WD07_MACFA</name>
<evidence type="ECO:0000256" key="6">
    <source>
        <dbReference type="ARBA" id="ARBA00022490"/>
    </source>
</evidence>
<dbReference type="SUPFAM" id="SSF50044">
    <property type="entry name" value="SH3-domain"/>
    <property type="match status" value="1"/>
</dbReference>
<dbReference type="GO" id="GO:0005829">
    <property type="term" value="C:cytosol"/>
    <property type="evidence" value="ECO:0007669"/>
    <property type="project" value="Ensembl"/>
</dbReference>
<dbReference type="GO" id="GO:0005654">
    <property type="term" value="C:nucleoplasm"/>
    <property type="evidence" value="ECO:0007669"/>
    <property type="project" value="Ensembl"/>
</dbReference>
<feature type="region of interest" description="Disordered" evidence="15">
    <location>
        <begin position="1"/>
        <end position="26"/>
    </location>
</feature>
<evidence type="ECO:0000256" key="7">
    <source>
        <dbReference type="ARBA" id="ARBA00022603"/>
    </source>
</evidence>
<dbReference type="InterPro" id="IPR001452">
    <property type="entry name" value="SH3_domain"/>
</dbReference>
<dbReference type="GO" id="GO:0003713">
    <property type="term" value="F:transcription coactivator activity"/>
    <property type="evidence" value="ECO:0007669"/>
    <property type="project" value="Ensembl"/>
</dbReference>
<dbReference type="GO" id="GO:0050681">
    <property type="term" value="F:nuclear androgen receptor binding"/>
    <property type="evidence" value="ECO:0007669"/>
    <property type="project" value="Ensembl"/>
</dbReference>
<dbReference type="InterPro" id="IPR055135">
    <property type="entry name" value="PRMT_dom"/>
</dbReference>
<keyword evidence="6" id="KW-0963">Cytoplasm</keyword>
<keyword evidence="9 14" id="KW-0949">S-adenosyl-L-methionine</keyword>
<dbReference type="Gene3D" id="2.30.30.40">
    <property type="entry name" value="SH3 Domains"/>
    <property type="match status" value="1"/>
</dbReference>
<evidence type="ECO:0000256" key="12">
    <source>
        <dbReference type="ARBA" id="ARBA00082811"/>
    </source>
</evidence>
<dbReference type="InterPro" id="IPR007848">
    <property type="entry name" value="Small_mtfrase_dom"/>
</dbReference>
<evidence type="ECO:0000259" key="16">
    <source>
        <dbReference type="PROSITE" id="PS50002"/>
    </source>
</evidence>
<dbReference type="GO" id="GO:0030331">
    <property type="term" value="F:nuclear estrogen receptor binding"/>
    <property type="evidence" value="ECO:0007669"/>
    <property type="project" value="Ensembl"/>
</dbReference>
<dbReference type="AlphaFoldDB" id="A0A2K5WD07"/>
<dbReference type="GeneTree" id="ENSGT00940000160683"/>
<sequence>MATSGDCPRSESQEEEPAEYSEAGLLQEGVQPEEFVAIADYAATDETQLSFLRGEKILILRQTTADWWWGERAGYCGYIPANHVGKEMDEYDPEDTWQDEEYFGSYGTLKLHLEMLADQPRTTKYHSVILQNKESLTDKVILDVGCGTGIISLFCAHYARPKAVYAVEASEMAQHTGQLVLQNGFADIITVFQQKVEDVVLPEKVDVLVSEWMGTCLLFEFMIESILYARDAWLKEDGVIWPTMAALHLVPCSADKDYRSKVLFWDNAYEFNLSALKSLAIKEFFSKPKYNHILKPEDCLSEPCTILQLDMRTVQISDLETLRGDLRFDIRKAGTLHGFTAWFSVHFQSLQEGQPPQHHTLEADAVYDGRPSPCPYWRRGHGFSCVAEKPSVEKAHVGGSELGCHFQARPHISKSWRKSVPNLEMTVEALFGSRVRLLRGDEHKQPKIRPAAAHSFEVGERSCHADPSPAWQVTSGPFTDKHAWARQELPWPPPLPSVCPLEVGCVSRCSPVVSTVLTRG</sequence>
<reference evidence="17" key="3">
    <citation type="submission" date="2025-09" db="UniProtKB">
        <authorList>
            <consortium name="Ensembl"/>
        </authorList>
    </citation>
    <scope>IDENTIFICATION</scope>
</reference>
<dbReference type="GO" id="GO:0043124">
    <property type="term" value="P:negative regulation of canonical NF-kappaB signal transduction"/>
    <property type="evidence" value="ECO:0007669"/>
    <property type="project" value="Ensembl"/>
</dbReference>
<dbReference type="GO" id="GO:0050728">
    <property type="term" value="P:negative regulation of inflammatory response"/>
    <property type="evidence" value="ECO:0007669"/>
    <property type="project" value="Ensembl"/>
</dbReference>
<dbReference type="GO" id="GO:0042054">
    <property type="term" value="F:histone methyltransferase activity"/>
    <property type="evidence" value="ECO:0007669"/>
    <property type="project" value="Ensembl"/>
</dbReference>
<dbReference type="InterPro" id="IPR036028">
    <property type="entry name" value="SH3-like_dom_sf"/>
</dbReference>
<evidence type="ECO:0000313" key="18">
    <source>
        <dbReference type="Proteomes" id="UP000233100"/>
    </source>
</evidence>
<dbReference type="GO" id="GO:0060765">
    <property type="term" value="P:regulation of androgen receptor signaling pathway"/>
    <property type="evidence" value="ECO:0007669"/>
    <property type="project" value="Ensembl"/>
</dbReference>
<evidence type="ECO:0000256" key="8">
    <source>
        <dbReference type="ARBA" id="ARBA00022679"/>
    </source>
</evidence>
<evidence type="ECO:0000313" key="17">
    <source>
        <dbReference type="Ensembl" id="ENSMFAP00000034936.2"/>
    </source>
</evidence>
<evidence type="ECO:0000256" key="14">
    <source>
        <dbReference type="PROSITE-ProRule" id="PRU01015"/>
    </source>
</evidence>
<dbReference type="Pfam" id="PF00018">
    <property type="entry name" value="SH3_1"/>
    <property type="match status" value="1"/>
</dbReference>
<reference evidence="17" key="2">
    <citation type="submission" date="2025-08" db="UniProtKB">
        <authorList>
            <consortium name="Ensembl"/>
        </authorList>
    </citation>
    <scope>IDENTIFICATION</scope>
</reference>
<evidence type="ECO:0000256" key="9">
    <source>
        <dbReference type="ARBA" id="ARBA00022691"/>
    </source>
</evidence>
<dbReference type="Ensembl" id="ENSMFAT00000009168.2">
    <property type="protein sequence ID" value="ENSMFAP00000034936.2"/>
    <property type="gene ID" value="ENSMFAG00000003831.2"/>
</dbReference>
<dbReference type="Pfam" id="PF22528">
    <property type="entry name" value="PRMT_C"/>
    <property type="match status" value="1"/>
</dbReference>
<comment type="catalytic activity">
    <reaction evidence="11">
        <text>L-arginyl-[protein] + 2 S-adenosyl-L-methionine = N(omega),N(omega)-dimethyl-L-arginyl-[protein] + 2 S-adenosyl-L-homocysteine + 2 H(+)</text>
        <dbReference type="Rhea" id="RHEA:48096"/>
        <dbReference type="Rhea" id="RHEA-COMP:10532"/>
        <dbReference type="Rhea" id="RHEA-COMP:11991"/>
        <dbReference type="ChEBI" id="CHEBI:15378"/>
        <dbReference type="ChEBI" id="CHEBI:29965"/>
        <dbReference type="ChEBI" id="CHEBI:57856"/>
        <dbReference type="ChEBI" id="CHEBI:59789"/>
        <dbReference type="ChEBI" id="CHEBI:61897"/>
        <dbReference type="EC" id="2.1.1.319"/>
    </reaction>
</comment>
<dbReference type="InterPro" id="IPR025799">
    <property type="entry name" value="Arg_MeTrfase"/>
</dbReference>
<dbReference type="Bgee" id="ENSMFAG00000003831">
    <property type="expression patterns" value="Expressed in temporal lobe and 13 other cell types or tissues"/>
</dbReference>
<dbReference type="GO" id="GO:0046966">
    <property type="term" value="F:nuclear thyroid hormone receptor binding"/>
    <property type="evidence" value="ECO:0007669"/>
    <property type="project" value="Ensembl"/>
</dbReference>
<dbReference type="PANTHER" id="PTHR11006:SF92">
    <property type="entry name" value="PROTEIN ARGININE N-METHYLTRANSFERASE 2"/>
    <property type="match status" value="1"/>
</dbReference>
<dbReference type="GO" id="GO:0042803">
    <property type="term" value="F:protein homodimerization activity"/>
    <property type="evidence" value="ECO:0007669"/>
    <property type="project" value="Ensembl"/>
</dbReference>
<dbReference type="EC" id="2.1.1.319" evidence="3"/>
<dbReference type="FunFam" id="2.70.160.11:FF:000007">
    <property type="entry name" value="Protein arginine N-methyltransferase 2"/>
    <property type="match status" value="1"/>
</dbReference>
<dbReference type="GO" id="GO:0042974">
    <property type="term" value="F:nuclear retinoic acid receptor binding"/>
    <property type="evidence" value="ECO:0007669"/>
    <property type="project" value="Ensembl"/>
</dbReference>
<keyword evidence="7 14" id="KW-0489">Methyltransferase</keyword>
<comment type="subcellular location">
    <subcellularLocation>
        <location evidence="2">Cytoplasm</location>
    </subcellularLocation>
    <subcellularLocation>
        <location evidence="1">Nucleus</location>
    </subcellularLocation>
</comment>
<dbReference type="PROSITE" id="PS51678">
    <property type="entry name" value="SAM_MT_PRMT"/>
    <property type="match status" value="1"/>
</dbReference>
<organism evidence="17 18">
    <name type="scientific">Macaca fascicularis</name>
    <name type="common">Crab-eating macaque</name>
    <name type="synonym">Cynomolgus monkey</name>
    <dbReference type="NCBI Taxonomy" id="9541"/>
    <lineage>
        <taxon>Eukaryota</taxon>
        <taxon>Metazoa</taxon>
        <taxon>Chordata</taxon>
        <taxon>Craniata</taxon>
        <taxon>Vertebrata</taxon>
        <taxon>Euteleostomi</taxon>
        <taxon>Mammalia</taxon>
        <taxon>Eutheria</taxon>
        <taxon>Euarchontoglires</taxon>
        <taxon>Primates</taxon>
        <taxon>Haplorrhini</taxon>
        <taxon>Catarrhini</taxon>
        <taxon>Cercopithecidae</taxon>
        <taxon>Cercopithecinae</taxon>
        <taxon>Macaca</taxon>
    </lineage>
</organism>
<keyword evidence="18" id="KW-1185">Reference proteome</keyword>
<dbReference type="Proteomes" id="UP000233100">
    <property type="component" value="Chromosome 3"/>
</dbReference>
<evidence type="ECO:0000256" key="11">
    <source>
        <dbReference type="ARBA" id="ARBA00049086"/>
    </source>
</evidence>
<keyword evidence="10" id="KW-0539">Nucleus</keyword>
<evidence type="ECO:0000256" key="2">
    <source>
        <dbReference type="ARBA" id="ARBA00004496"/>
    </source>
</evidence>
<dbReference type="SUPFAM" id="SSF53335">
    <property type="entry name" value="S-adenosyl-L-methionine-dependent methyltransferases"/>
    <property type="match status" value="1"/>
</dbReference>
<keyword evidence="8 14" id="KW-0808">Transferase</keyword>
<dbReference type="PRINTS" id="PR00452">
    <property type="entry name" value="SH3DOMAIN"/>
</dbReference>
<evidence type="ECO:0000256" key="13">
    <source>
        <dbReference type="PROSITE-ProRule" id="PRU00192"/>
    </source>
</evidence>
<dbReference type="Pfam" id="PF05175">
    <property type="entry name" value="MTS"/>
    <property type="match status" value="1"/>
</dbReference>
<evidence type="ECO:0000256" key="3">
    <source>
        <dbReference type="ARBA" id="ARBA00011925"/>
    </source>
</evidence>
<dbReference type="Gene3D" id="3.40.50.150">
    <property type="entry name" value="Vaccinia Virus protein VP39"/>
    <property type="match status" value="1"/>
</dbReference>
<dbReference type="Gene3D" id="2.70.160.11">
    <property type="entry name" value="Hnrnp arginine n-methyltransferase1"/>
    <property type="match status" value="1"/>
</dbReference>
<dbReference type="GO" id="GO:0043065">
    <property type="term" value="P:positive regulation of apoptotic process"/>
    <property type="evidence" value="ECO:0007669"/>
    <property type="project" value="Ensembl"/>
</dbReference>
<dbReference type="GO" id="GO:0033142">
    <property type="term" value="F:nuclear progesterone receptor binding"/>
    <property type="evidence" value="ECO:0007669"/>
    <property type="project" value="Ensembl"/>
</dbReference>
<evidence type="ECO:0000256" key="1">
    <source>
        <dbReference type="ARBA" id="ARBA00004123"/>
    </source>
</evidence>
<dbReference type="FunFam" id="2.30.30.40:FF:000098">
    <property type="entry name" value="Protein arginine N-methyltransferase 2 isoform 1"/>
    <property type="match status" value="1"/>
</dbReference>
<dbReference type="GO" id="GO:0045892">
    <property type="term" value="P:negative regulation of DNA-templated transcription"/>
    <property type="evidence" value="ECO:0007669"/>
    <property type="project" value="Ensembl"/>
</dbReference>
<feature type="domain" description="SH3" evidence="16">
    <location>
        <begin position="30"/>
        <end position="89"/>
    </location>
</feature>
<dbReference type="PANTHER" id="PTHR11006">
    <property type="entry name" value="PROTEIN ARGININE N-METHYLTRANSFERASE"/>
    <property type="match status" value="1"/>
</dbReference>
<dbReference type="FunFam" id="3.40.50.150:FF:000016">
    <property type="entry name" value="Protein arginine N-methyltransferase 6"/>
    <property type="match status" value="1"/>
</dbReference>
<gene>
    <name evidence="17" type="primary">PRMT2</name>
</gene>
<dbReference type="GO" id="GO:0032259">
    <property type="term" value="P:methylation"/>
    <property type="evidence" value="ECO:0007669"/>
    <property type="project" value="UniProtKB-KW"/>
</dbReference>
<dbReference type="SMART" id="SM00326">
    <property type="entry name" value="SH3"/>
    <property type="match status" value="1"/>
</dbReference>
<keyword evidence="5 13" id="KW-0728">SH3 domain</keyword>
<dbReference type="CDD" id="cd02440">
    <property type="entry name" value="AdoMet_MTases"/>
    <property type="match status" value="1"/>
</dbReference>
<evidence type="ECO:0000256" key="4">
    <source>
        <dbReference type="ARBA" id="ARBA00018778"/>
    </source>
</evidence>
<dbReference type="PROSITE" id="PS50002">
    <property type="entry name" value="SH3"/>
    <property type="match status" value="1"/>
</dbReference>
<dbReference type="InterPro" id="IPR029063">
    <property type="entry name" value="SAM-dependent_MTases_sf"/>
</dbReference>
<accession>A0A2K5WD07</accession>
<dbReference type="GO" id="GO:0042975">
    <property type="term" value="F:peroxisome proliferator activated receptor binding"/>
    <property type="evidence" value="ECO:0007669"/>
    <property type="project" value="Ensembl"/>
</dbReference>
<evidence type="ECO:0000256" key="15">
    <source>
        <dbReference type="SAM" id="MobiDB-lite"/>
    </source>
</evidence>
<evidence type="ECO:0000256" key="5">
    <source>
        <dbReference type="ARBA" id="ARBA00022443"/>
    </source>
</evidence>
<proteinExistence type="predicted"/>
<dbReference type="CDD" id="cd11806">
    <property type="entry name" value="SH3_PRMT2"/>
    <property type="match status" value="1"/>
</dbReference>